<dbReference type="Gene3D" id="2.40.50.100">
    <property type="match status" value="1"/>
</dbReference>
<dbReference type="Pfam" id="PF25973">
    <property type="entry name" value="BSH_CzcB"/>
    <property type="match status" value="1"/>
</dbReference>
<sequence length="425" mass="46927">MEALHRMRPYLPPLLILLIGAGLFWVLVVTRPEPPAKEEGEPAWVVDVRTVSPGPRAPTLSLYGRLESPRHSTRTAAVEGDVEAVPVREGRVVAEGDLLVRLDSGDIEDDLAQRRADLTEIEATIEEARAQHRADQESLEQQQALVELAGRAVDRAEELAGRDMGSRAELDTAREARRRARLELIRQRLQVESFDARLEGLEAQRQRAAAQVAQAERDLERTRVEAPFRGRITSVEVAPGDRVRAGDELVGLYDTDALEVRATIPATRVEAVVRALEAERTITATVRVDGRELEAELDRLGGRSPQDSGGVEALFRIREEAPADLALDRFAEVTVEMPERPGLVAVPYSALYDHDRMFVVREGRMVRLEVERAGQHAVADGPSLALVRSPELRDGDRVVTTQLPRARDGLKVRVREDGEAGAGTP</sequence>
<proteinExistence type="predicted"/>
<organism evidence="3 4">
    <name type="scientific">Thiohalorhabdus denitrificans</name>
    <dbReference type="NCBI Taxonomy" id="381306"/>
    <lineage>
        <taxon>Bacteria</taxon>
        <taxon>Pseudomonadati</taxon>
        <taxon>Pseudomonadota</taxon>
        <taxon>Gammaproteobacteria</taxon>
        <taxon>Thiohalorhabdales</taxon>
        <taxon>Thiohalorhabdaceae</taxon>
        <taxon>Thiohalorhabdus</taxon>
    </lineage>
</organism>
<dbReference type="Gene3D" id="2.40.30.170">
    <property type="match status" value="1"/>
</dbReference>
<accession>A0A0P9C4I4</accession>
<dbReference type="EMBL" id="FMUN01000002">
    <property type="protein sequence ID" value="SCX93108.1"/>
    <property type="molecule type" value="Genomic_DNA"/>
</dbReference>
<evidence type="ECO:0000313" key="3">
    <source>
        <dbReference type="EMBL" id="SCX93108.1"/>
    </source>
</evidence>
<dbReference type="Gene3D" id="2.40.420.20">
    <property type="match status" value="1"/>
</dbReference>
<gene>
    <name evidence="3" type="ORF">SAMN05661077_0750</name>
</gene>
<feature type="coiled-coil region" evidence="1">
    <location>
        <begin position="111"/>
        <end position="159"/>
    </location>
</feature>
<dbReference type="RefSeq" id="WP_074471242.1">
    <property type="nucleotide sequence ID" value="NZ_FMUN01000002.1"/>
</dbReference>
<protein>
    <submittedName>
        <fullName evidence="3">RND family efflux transporter, MFP subunit</fullName>
    </submittedName>
</protein>
<name>A0A0P9C4I4_9GAMM</name>
<feature type="coiled-coil region" evidence="1">
    <location>
        <begin position="184"/>
        <end position="225"/>
    </location>
</feature>
<keyword evidence="4" id="KW-1185">Reference proteome</keyword>
<dbReference type="GO" id="GO:1990281">
    <property type="term" value="C:efflux pump complex"/>
    <property type="evidence" value="ECO:0007669"/>
    <property type="project" value="TreeGrafter"/>
</dbReference>
<dbReference type="InterPro" id="IPR058647">
    <property type="entry name" value="BSH_CzcB-like"/>
</dbReference>
<dbReference type="Gene3D" id="1.10.287.470">
    <property type="entry name" value="Helix hairpin bin"/>
    <property type="match status" value="1"/>
</dbReference>
<evidence type="ECO:0000259" key="2">
    <source>
        <dbReference type="Pfam" id="PF25973"/>
    </source>
</evidence>
<reference evidence="4" key="1">
    <citation type="submission" date="2016-10" db="EMBL/GenBank/DDBJ databases">
        <authorList>
            <person name="Varghese N."/>
        </authorList>
    </citation>
    <scope>NUCLEOTIDE SEQUENCE [LARGE SCALE GENOMIC DNA]</scope>
    <source>
        <strain evidence="4">HL 19</strain>
    </source>
</reference>
<evidence type="ECO:0000313" key="4">
    <source>
        <dbReference type="Proteomes" id="UP000183104"/>
    </source>
</evidence>
<dbReference type="STRING" id="381306.AN478_11415"/>
<dbReference type="Proteomes" id="UP000183104">
    <property type="component" value="Unassembled WGS sequence"/>
</dbReference>
<keyword evidence="1" id="KW-0175">Coiled coil</keyword>
<dbReference type="GO" id="GO:0015562">
    <property type="term" value="F:efflux transmembrane transporter activity"/>
    <property type="evidence" value="ECO:0007669"/>
    <property type="project" value="TreeGrafter"/>
</dbReference>
<dbReference type="SUPFAM" id="SSF111369">
    <property type="entry name" value="HlyD-like secretion proteins"/>
    <property type="match status" value="2"/>
</dbReference>
<evidence type="ECO:0000256" key="1">
    <source>
        <dbReference type="SAM" id="Coils"/>
    </source>
</evidence>
<dbReference type="OrthoDB" id="8524475at2"/>
<dbReference type="AlphaFoldDB" id="A0A0P9C4I4"/>
<feature type="domain" description="CzcB-like barrel-sandwich hybrid" evidence="2">
    <location>
        <begin position="76"/>
        <end position="250"/>
    </location>
</feature>
<dbReference type="PANTHER" id="PTHR30469">
    <property type="entry name" value="MULTIDRUG RESISTANCE PROTEIN MDTA"/>
    <property type="match status" value="1"/>
</dbReference>